<dbReference type="GO" id="GO:0000082">
    <property type="term" value="P:G1/S transition of mitotic cell cycle"/>
    <property type="evidence" value="ECO:0007669"/>
    <property type="project" value="TreeGrafter"/>
</dbReference>
<dbReference type="AlphaFoldDB" id="A0A6A3CW75"/>
<dbReference type="PANTHER" id="PTHR24056">
    <property type="entry name" value="CELL DIVISION PROTEIN KINASE"/>
    <property type="match status" value="1"/>
</dbReference>
<keyword evidence="1" id="KW-0547">Nucleotide-binding</keyword>
<evidence type="ECO:0000256" key="2">
    <source>
        <dbReference type="ARBA" id="ARBA00022840"/>
    </source>
</evidence>
<dbReference type="SUPFAM" id="SSF56112">
    <property type="entry name" value="Protein kinase-like (PK-like)"/>
    <property type="match status" value="1"/>
</dbReference>
<dbReference type="PANTHER" id="PTHR24056:SF178">
    <property type="entry name" value="CYCLIN-DEPENDENT KINASE B2-2"/>
    <property type="match status" value="1"/>
</dbReference>
<keyword evidence="2" id="KW-0067">ATP-binding</keyword>
<dbReference type="GO" id="GO:0005524">
    <property type="term" value="F:ATP binding"/>
    <property type="evidence" value="ECO:0007669"/>
    <property type="project" value="UniProtKB-KW"/>
</dbReference>
<organism evidence="4 5">
    <name type="scientific">Hibiscus syriacus</name>
    <name type="common">Rose of Sharon</name>
    <dbReference type="NCBI Taxonomy" id="106335"/>
    <lineage>
        <taxon>Eukaryota</taxon>
        <taxon>Viridiplantae</taxon>
        <taxon>Streptophyta</taxon>
        <taxon>Embryophyta</taxon>
        <taxon>Tracheophyta</taxon>
        <taxon>Spermatophyta</taxon>
        <taxon>Magnoliopsida</taxon>
        <taxon>eudicotyledons</taxon>
        <taxon>Gunneridae</taxon>
        <taxon>Pentapetalae</taxon>
        <taxon>rosids</taxon>
        <taxon>malvids</taxon>
        <taxon>Malvales</taxon>
        <taxon>Malvaceae</taxon>
        <taxon>Malvoideae</taxon>
        <taxon>Hibiscus</taxon>
    </lineage>
</organism>
<dbReference type="InterPro" id="IPR000719">
    <property type="entry name" value="Prot_kinase_dom"/>
</dbReference>
<dbReference type="InterPro" id="IPR011009">
    <property type="entry name" value="Kinase-like_dom_sf"/>
</dbReference>
<accession>A0A6A3CW75</accession>
<keyword evidence="5" id="KW-1185">Reference proteome</keyword>
<dbReference type="GO" id="GO:0010389">
    <property type="term" value="P:regulation of G2/M transition of mitotic cell cycle"/>
    <property type="evidence" value="ECO:0007669"/>
    <property type="project" value="TreeGrafter"/>
</dbReference>
<reference evidence="4" key="1">
    <citation type="submission" date="2019-09" db="EMBL/GenBank/DDBJ databases">
        <title>Draft genome information of white flower Hibiscus syriacus.</title>
        <authorList>
            <person name="Kim Y.-M."/>
        </authorList>
    </citation>
    <scope>NUCLEOTIDE SEQUENCE [LARGE SCALE GENOMIC DNA]</scope>
    <source>
        <strain evidence="4">YM2019G1</strain>
    </source>
</reference>
<protein>
    <submittedName>
        <fullName evidence="4">Cyclin-dependent kinase B2-1</fullName>
    </submittedName>
</protein>
<dbReference type="Proteomes" id="UP000436088">
    <property type="component" value="Unassembled WGS sequence"/>
</dbReference>
<dbReference type="GO" id="GO:0000307">
    <property type="term" value="C:cyclin-dependent protein kinase holoenzyme complex"/>
    <property type="evidence" value="ECO:0007669"/>
    <property type="project" value="TreeGrafter"/>
</dbReference>
<dbReference type="GO" id="GO:0005737">
    <property type="term" value="C:cytoplasm"/>
    <property type="evidence" value="ECO:0007669"/>
    <property type="project" value="TreeGrafter"/>
</dbReference>
<feature type="domain" description="Protein kinase" evidence="3">
    <location>
        <begin position="1"/>
        <end position="96"/>
    </location>
</feature>
<sequence length="113" mass="12957">MSFVLAELYIKTALFAGESELQQLLNIFRLLGTPNGRWPGVSKLPNWDEYPQWSSESLVSAVPEMDSDGLDLLSKMLQYNPSKRISARKAMQHPYLQILTRFVFETTRGEFSQ</sequence>
<keyword evidence="4" id="KW-0418">Kinase</keyword>
<dbReference type="PROSITE" id="PS50011">
    <property type="entry name" value="PROTEIN_KINASE_DOM"/>
    <property type="match status" value="1"/>
</dbReference>
<name>A0A6A3CW75_HIBSY</name>
<proteinExistence type="predicted"/>
<dbReference type="GO" id="GO:0005634">
    <property type="term" value="C:nucleus"/>
    <property type="evidence" value="ECO:0007669"/>
    <property type="project" value="TreeGrafter"/>
</dbReference>
<evidence type="ECO:0000259" key="3">
    <source>
        <dbReference type="PROSITE" id="PS50011"/>
    </source>
</evidence>
<dbReference type="GO" id="GO:0004693">
    <property type="term" value="F:cyclin-dependent protein serine/threonine kinase activity"/>
    <property type="evidence" value="ECO:0007669"/>
    <property type="project" value="TreeGrafter"/>
</dbReference>
<dbReference type="GO" id="GO:0007165">
    <property type="term" value="P:signal transduction"/>
    <property type="evidence" value="ECO:0007669"/>
    <property type="project" value="TreeGrafter"/>
</dbReference>
<keyword evidence="4" id="KW-0808">Transferase</keyword>
<evidence type="ECO:0000256" key="1">
    <source>
        <dbReference type="ARBA" id="ARBA00022741"/>
    </source>
</evidence>
<dbReference type="EMBL" id="VEPZ02000196">
    <property type="protein sequence ID" value="KAE8731449.1"/>
    <property type="molecule type" value="Genomic_DNA"/>
</dbReference>
<gene>
    <name evidence="4" type="ORF">F3Y22_tig00002840pilonHSYRG01360</name>
</gene>
<dbReference type="GO" id="GO:0010468">
    <property type="term" value="P:regulation of gene expression"/>
    <property type="evidence" value="ECO:0007669"/>
    <property type="project" value="TreeGrafter"/>
</dbReference>
<dbReference type="Gene3D" id="1.10.510.10">
    <property type="entry name" value="Transferase(Phosphotransferase) domain 1"/>
    <property type="match status" value="1"/>
</dbReference>
<evidence type="ECO:0000313" key="5">
    <source>
        <dbReference type="Proteomes" id="UP000436088"/>
    </source>
</evidence>
<evidence type="ECO:0000313" key="4">
    <source>
        <dbReference type="EMBL" id="KAE8731449.1"/>
    </source>
</evidence>
<dbReference type="GO" id="GO:0030332">
    <property type="term" value="F:cyclin binding"/>
    <property type="evidence" value="ECO:0007669"/>
    <property type="project" value="TreeGrafter"/>
</dbReference>
<comment type="caution">
    <text evidence="4">The sequence shown here is derived from an EMBL/GenBank/DDBJ whole genome shotgun (WGS) entry which is preliminary data.</text>
</comment>
<dbReference type="InterPro" id="IPR050108">
    <property type="entry name" value="CDK"/>
</dbReference>
<dbReference type="Pfam" id="PF00069">
    <property type="entry name" value="Pkinase"/>
    <property type="match status" value="1"/>
</dbReference>